<evidence type="ECO:0000313" key="4">
    <source>
        <dbReference type="EMBL" id="SFR31333.1"/>
    </source>
</evidence>
<protein>
    <submittedName>
        <fullName evidence="4">Glycosyltransferase involved in cell wall bisynthesis</fullName>
    </submittedName>
</protein>
<dbReference type="CDD" id="cd02511">
    <property type="entry name" value="Beta4Glucosyltransferase"/>
    <property type="match status" value="1"/>
</dbReference>
<evidence type="ECO:0000313" key="5">
    <source>
        <dbReference type="Proteomes" id="UP000199534"/>
    </source>
</evidence>
<keyword evidence="4" id="KW-0808">Transferase</keyword>
<dbReference type="AlphaFoldDB" id="A0A1I6FMZ9"/>
<dbReference type="STRING" id="400055.SAMN04490243_0160"/>
<dbReference type="RefSeq" id="WP_218154973.1">
    <property type="nucleotide sequence ID" value="NZ_FOYQ01000001.1"/>
</dbReference>
<evidence type="ECO:0000259" key="3">
    <source>
        <dbReference type="Pfam" id="PF00535"/>
    </source>
</evidence>
<sequence>MKHLKNKTIPVSVIIPAKNEEKNIKSCLEALQDFSQIIVVDSNSTDGTKTIVESLGAAYVNFEWNGKFPKKRNWILQNFDFKHDWVLFLDADEIITPKFQDELSRAINNSHFDGYWLKYTNHFMGKRLRFGDSMRKLALFKRQVGAYERIDEEHWSNLDMEIHEHPIIEGKVGKINSPIIHNDYRGLAHYISKHNSYSSWEARRYLQLKRDSQNSLNFRQKVKYRLLSLGLLPIVYFISSYVIKGGFLDGKEGLAFAKLKANYFYQIQLKIAEFSYNNLNIK</sequence>
<dbReference type="Proteomes" id="UP000199534">
    <property type="component" value="Unassembled WGS sequence"/>
</dbReference>
<dbReference type="EMBL" id="FOYQ01000001">
    <property type="protein sequence ID" value="SFR31333.1"/>
    <property type="molecule type" value="Genomic_DNA"/>
</dbReference>
<dbReference type="GO" id="GO:0016740">
    <property type="term" value="F:transferase activity"/>
    <property type="evidence" value="ECO:0007669"/>
    <property type="project" value="UniProtKB-KW"/>
</dbReference>
<feature type="transmembrane region" description="Helical" evidence="2">
    <location>
        <begin position="224"/>
        <end position="243"/>
    </location>
</feature>
<organism evidence="4 5">
    <name type="scientific">Robiginitalea myxolifaciens</name>
    <dbReference type="NCBI Taxonomy" id="400055"/>
    <lineage>
        <taxon>Bacteria</taxon>
        <taxon>Pseudomonadati</taxon>
        <taxon>Bacteroidota</taxon>
        <taxon>Flavobacteriia</taxon>
        <taxon>Flavobacteriales</taxon>
        <taxon>Flavobacteriaceae</taxon>
        <taxon>Robiginitalea</taxon>
    </lineage>
</organism>
<accession>A0A1I6FMZ9</accession>
<dbReference type="SUPFAM" id="SSF53448">
    <property type="entry name" value="Nucleotide-diphospho-sugar transferases"/>
    <property type="match status" value="1"/>
</dbReference>
<keyword evidence="2" id="KW-1133">Transmembrane helix</keyword>
<dbReference type="Pfam" id="PF00535">
    <property type="entry name" value="Glycos_transf_2"/>
    <property type="match status" value="1"/>
</dbReference>
<dbReference type="Gene3D" id="3.90.550.10">
    <property type="entry name" value="Spore Coat Polysaccharide Biosynthesis Protein SpsA, Chain A"/>
    <property type="match status" value="1"/>
</dbReference>
<name>A0A1I6FMZ9_9FLAO</name>
<gene>
    <name evidence="4" type="ORF">SAMN04490243_0160</name>
</gene>
<comment type="similarity">
    <text evidence="1">Belongs to the glycosyltransferase 2 family. WaaE/KdtX subfamily.</text>
</comment>
<feature type="domain" description="Glycosyltransferase 2-like" evidence="3">
    <location>
        <begin position="12"/>
        <end position="134"/>
    </location>
</feature>
<keyword evidence="2" id="KW-0812">Transmembrane</keyword>
<evidence type="ECO:0000256" key="1">
    <source>
        <dbReference type="ARBA" id="ARBA00038494"/>
    </source>
</evidence>
<dbReference type="PANTHER" id="PTHR43630:SF2">
    <property type="entry name" value="GLYCOSYLTRANSFERASE"/>
    <property type="match status" value="1"/>
</dbReference>
<reference evidence="4 5" key="1">
    <citation type="submission" date="2016-10" db="EMBL/GenBank/DDBJ databases">
        <authorList>
            <person name="de Groot N.N."/>
        </authorList>
    </citation>
    <scope>NUCLEOTIDE SEQUENCE [LARGE SCALE GENOMIC DNA]</scope>
    <source>
        <strain evidence="4 5">DSM 21019</strain>
    </source>
</reference>
<keyword evidence="2" id="KW-0472">Membrane</keyword>
<dbReference type="PANTHER" id="PTHR43630">
    <property type="entry name" value="POLY-BETA-1,6-N-ACETYL-D-GLUCOSAMINE SYNTHASE"/>
    <property type="match status" value="1"/>
</dbReference>
<dbReference type="InterPro" id="IPR029044">
    <property type="entry name" value="Nucleotide-diphossugar_trans"/>
</dbReference>
<proteinExistence type="inferred from homology"/>
<evidence type="ECO:0000256" key="2">
    <source>
        <dbReference type="SAM" id="Phobius"/>
    </source>
</evidence>
<keyword evidence="5" id="KW-1185">Reference proteome</keyword>
<dbReference type="InterPro" id="IPR001173">
    <property type="entry name" value="Glyco_trans_2-like"/>
</dbReference>